<dbReference type="AlphaFoldDB" id="A0A2M6XD09"/>
<dbReference type="InterPro" id="IPR043998">
    <property type="entry name" value="Put_Metallopep"/>
</dbReference>
<dbReference type="EMBL" id="PEYO01000014">
    <property type="protein sequence ID" value="PIU03571.1"/>
    <property type="molecule type" value="Genomic_DNA"/>
</dbReference>
<dbReference type="Pfam" id="PF18894">
    <property type="entry name" value="PhageMetallopep"/>
    <property type="match status" value="1"/>
</dbReference>
<feature type="domain" description="Putative phage metallopeptidase" evidence="1">
    <location>
        <begin position="2"/>
        <end position="98"/>
    </location>
</feature>
<gene>
    <name evidence="2" type="ORF">COT44_02590</name>
</gene>
<comment type="caution">
    <text evidence="2">The sequence shown here is derived from an EMBL/GenBank/DDBJ whole genome shotgun (WGS) entry which is preliminary data.</text>
</comment>
<evidence type="ECO:0000259" key="1">
    <source>
        <dbReference type="Pfam" id="PF18894"/>
    </source>
</evidence>
<organism evidence="2 3">
    <name type="scientific">Candidatus Shapirobacteria bacterium CG08_land_8_20_14_0_20_39_18</name>
    <dbReference type="NCBI Taxonomy" id="1974883"/>
    <lineage>
        <taxon>Bacteria</taxon>
        <taxon>Candidatus Shapironibacteriota</taxon>
    </lineage>
</organism>
<evidence type="ECO:0000313" key="2">
    <source>
        <dbReference type="EMBL" id="PIU03571.1"/>
    </source>
</evidence>
<protein>
    <submittedName>
        <fullName evidence="2">Metallopeptidase</fullName>
    </submittedName>
</protein>
<evidence type="ECO:0000313" key="3">
    <source>
        <dbReference type="Proteomes" id="UP000228996"/>
    </source>
</evidence>
<name>A0A2M6XD09_9BACT</name>
<dbReference type="Proteomes" id="UP000228996">
    <property type="component" value="Unassembled WGS sequence"/>
</dbReference>
<reference evidence="3" key="1">
    <citation type="submission" date="2017-09" db="EMBL/GenBank/DDBJ databases">
        <title>Depth-based differentiation of microbial function through sediment-hosted aquifers and enrichment of novel symbionts in the deep terrestrial subsurface.</title>
        <authorList>
            <person name="Probst A.J."/>
            <person name="Ladd B."/>
            <person name="Jarett J.K."/>
            <person name="Geller-Mcgrath D.E."/>
            <person name="Sieber C.M.K."/>
            <person name="Emerson J.B."/>
            <person name="Anantharaman K."/>
            <person name="Thomas B.C."/>
            <person name="Malmstrom R."/>
            <person name="Stieglmeier M."/>
            <person name="Klingl A."/>
            <person name="Woyke T."/>
            <person name="Ryan C.M."/>
            <person name="Banfield J.F."/>
        </authorList>
    </citation>
    <scope>NUCLEOTIDE SEQUENCE [LARGE SCALE GENOMIC DNA]</scope>
</reference>
<accession>A0A2M6XD09</accession>
<sequence length="119" mass="13908">MELQPAPDIDKEVKNLIEILSLDYLNHRRIFCFRSHGSTSRARARIWGLPRIFLIALGCQPAYCIEVISEKFDRLSEKDKQYTLIHELMHIPKNFSGALVSHLIRNMSKVNILLKKLYE</sequence>
<proteinExistence type="predicted"/>